<dbReference type="Pfam" id="PF07676">
    <property type="entry name" value="PD40"/>
    <property type="match status" value="1"/>
</dbReference>
<reference evidence="1 2" key="1">
    <citation type="journal article" date="2007" name="Appl. Environ. Microbiol.">
        <title>Isolation of key methanogens for global methane emission from rice paddy fields: a novel isolate affiliated with the clone cluster rice cluster I.</title>
        <authorList>
            <person name="Sakai S."/>
            <person name="Imachi H."/>
            <person name="Sekiguchi Y."/>
            <person name="Ohashi A."/>
            <person name="Harada H."/>
            <person name="Kamagata Y."/>
        </authorList>
    </citation>
    <scope>NUCLEOTIDE SEQUENCE [LARGE SCALE GENOMIC DNA]</scope>
    <source>
        <strain evidence="2">DSM 17711 / JCM 13418 / NBRC 101707 / SANAE</strain>
    </source>
</reference>
<reference evidence="1 2" key="2">
    <citation type="journal article" date="2008" name="Int. J. Syst. Evol. Microbiol.">
        <title>Methanocella paludicola gen. nov., sp. nov., a methane-producing archaeon, the first isolate of the lineage 'Rice Cluster I', and proposal of the new archaeal order Methanocellales ord. nov.</title>
        <authorList>
            <person name="Sakai S."/>
            <person name="Imachi H."/>
            <person name="Hanada S."/>
            <person name="Ohashi A."/>
            <person name="Harada H."/>
            <person name="Kamagata Y."/>
        </authorList>
    </citation>
    <scope>NUCLEOTIDE SEQUENCE [LARGE SCALE GENOMIC DNA]</scope>
    <source>
        <strain evidence="2">DSM 17711 / JCM 13418 / NBRC 101707 / SANAE</strain>
    </source>
</reference>
<dbReference type="STRING" id="304371.MCP_0761"/>
<dbReference type="InterPro" id="IPR011042">
    <property type="entry name" value="6-blade_b-propeller_TolB-like"/>
</dbReference>
<sequence length="178" mass="19774">MRINDDKALANGIDNYYSYTNYVYLIWTGYPSYCTVSDIPRTTGWHNFTMIADGTQVQGYIDDQLIVTSGEFATFNYIEMGTYWQSSCPGIYYDNVSVTSLDAIDDGSFPPGPNLTQNEKIVFQRHMHDNGFDISVMNADGSGLIDVSNNPASDIMPAWSPDGSKIAFVSYRTGLPGH</sequence>
<dbReference type="Gene3D" id="2.60.120.560">
    <property type="entry name" value="Exo-inulinase, domain 1"/>
    <property type="match status" value="1"/>
</dbReference>
<name>D1YWL1_METPS</name>
<dbReference type="AlphaFoldDB" id="D1YWL1"/>
<dbReference type="InterPro" id="IPR011659">
    <property type="entry name" value="WD40"/>
</dbReference>
<evidence type="ECO:0000313" key="2">
    <source>
        <dbReference type="Proteomes" id="UP000001882"/>
    </source>
</evidence>
<proteinExistence type="predicted"/>
<dbReference type="InParanoid" id="D1YWL1"/>
<evidence type="ECO:0000313" key="1">
    <source>
        <dbReference type="EMBL" id="BAI60833.1"/>
    </source>
</evidence>
<protein>
    <submittedName>
        <fullName evidence="1">Uncharacterized protein</fullName>
    </submittedName>
</protein>
<organism evidence="1 2">
    <name type="scientific">Methanocella paludicola (strain DSM 17711 / JCM 13418 / NBRC 101707 / SANAE)</name>
    <dbReference type="NCBI Taxonomy" id="304371"/>
    <lineage>
        <taxon>Archaea</taxon>
        <taxon>Methanobacteriati</taxon>
        <taxon>Methanobacteriota</taxon>
        <taxon>Stenosarchaea group</taxon>
        <taxon>Methanomicrobia</taxon>
        <taxon>Methanocellales</taxon>
        <taxon>Methanocellaceae</taxon>
        <taxon>Methanocella</taxon>
    </lineage>
</organism>
<dbReference type="Gene3D" id="2.120.10.30">
    <property type="entry name" value="TolB, C-terminal domain"/>
    <property type="match status" value="1"/>
</dbReference>
<accession>D1YWL1</accession>
<dbReference type="EMBL" id="AP011532">
    <property type="protein sequence ID" value="BAI60833.1"/>
    <property type="molecule type" value="Genomic_DNA"/>
</dbReference>
<dbReference type="eggNOG" id="arCOG03383">
    <property type="taxonomic scope" value="Archaea"/>
</dbReference>
<gene>
    <name evidence="1" type="ordered locus">MCP_0761</name>
</gene>
<dbReference type="SUPFAM" id="SSF69304">
    <property type="entry name" value="Tricorn protease N-terminal domain"/>
    <property type="match status" value="1"/>
</dbReference>
<dbReference type="KEGG" id="mpd:MCP_0761"/>
<dbReference type="PATRIC" id="fig|304371.9.peg.790"/>
<reference evidence="2" key="3">
    <citation type="journal article" date="2011" name="PLoS ONE">
        <title>Genome sequence of a mesophilic hydrogenotrophic methanogen Methanocella paludicola, the first cultivated representative of the order Methanocellales.</title>
        <authorList>
            <person name="Sakai S."/>
            <person name="Takaki Y."/>
            <person name="Shimamura S."/>
            <person name="Sekine M."/>
            <person name="Tajima T."/>
            <person name="Kosugi H."/>
            <person name="Ichikawa N."/>
            <person name="Tasumi E."/>
            <person name="Hiraki A.T."/>
            <person name="Shimizu A."/>
            <person name="Kato Y."/>
            <person name="Nishiko R."/>
            <person name="Mori K."/>
            <person name="Fujita N."/>
            <person name="Imachi H."/>
            <person name="Takai K."/>
        </authorList>
    </citation>
    <scope>NUCLEOTIDE SEQUENCE [LARGE SCALE GENOMIC DNA]</scope>
    <source>
        <strain evidence="2">DSM 17711 / JCM 13418 / NBRC 101707 / SANAE</strain>
    </source>
</reference>
<dbReference type="Proteomes" id="UP000001882">
    <property type="component" value="Chromosome"/>
</dbReference>
<keyword evidence="2" id="KW-1185">Reference proteome</keyword>